<protein>
    <submittedName>
        <fullName evidence="1">Uncharacterized protein</fullName>
    </submittedName>
</protein>
<dbReference type="AlphaFoldDB" id="K7ZA29"/>
<evidence type="ECO:0000313" key="1">
    <source>
        <dbReference type="EMBL" id="AFY01439.1"/>
    </source>
</evidence>
<sequence>MLAFIPFMTNKTTRNAVTLIVIPTMDNQAIRFTKEPARGENIK</sequence>
<dbReference type="HOGENOM" id="CLU_3230193_0_0_7"/>
<proteinExistence type="predicted"/>
<organism evidence="1 2">
    <name type="scientific">Bdellovibrio bacteriovorus str. Tiberius</name>
    <dbReference type="NCBI Taxonomy" id="1069642"/>
    <lineage>
        <taxon>Bacteria</taxon>
        <taxon>Pseudomonadati</taxon>
        <taxon>Bdellovibrionota</taxon>
        <taxon>Bdellovibrionia</taxon>
        <taxon>Bdellovibrionales</taxon>
        <taxon>Pseudobdellovibrionaceae</taxon>
        <taxon>Bdellovibrio</taxon>
    </lineage>
</organism>
<reference evidence="1 2" key="1">
    <citation type="journal article" date="2012" name="BMC Genomics">
        <title>Genome analysis of a simultaneously predatory and prey-independent, novel Bdellovibrio bacteriovorus from the River Tiber, supports in silico predictions of both ancient and recent lateral gene transfer from diverse bacteria.</title>
        <authorList>
            <person name="Hobley L."/>
            <person name="Lerner T.R."/>
            <person name="Williams L.E."/>
            <person name="Lambert C."/>
            <person name="Till R."/>
            <person name="Milner D.S."/>
            <person name="Basford S.M."/>
            <person name="Capeness M.J."/>
            <person name="Fenton A.K."/>
            <person name="Atterbury R.J."/>
            <person name="Harris M.A."/>
            <person name="Sockett R.E."/>
        </authorList>
    </citation>
    <scope>NUCLEOTIDE SEQUENCE [LARGE SCALE GENOMIC DNA]</scope>
    <source>
        <strain evidence="1 2">Tiberius</strain>
    </source>
</reference>
<evidence type="ECO:0000313" key="2">
    <source>
        <dbReference type="Proteomes" id="UP000010074"/>
    </source>
</evidence>
<dbReference type="KEGG" id="bbat:Bdt_1749"/>
<dbReference type="Proteomes" id="UP000010074">
    <property type="component" value="Chromosome"/>
</dbReference>
<accession>K7ZA29</accession>
<dbReference type="EMBL" id="CP002930">
    <property type="protein sequence ID" value="AFY01439.1"/>
    <property type="molecule type" value="Genomic_DNA"/>
</dbReference>
<name>K7ZA29_BDEBC</name>
<gene>
    <name evidence="1" type="ORF">Bdt_1749</name>
</gene>